<evidence type="ECO:0000256" key="2">
    <source>
        <dbReference type="ARBA" id="ARBA00010663"/>
    </source>
</evidence>
<sequence length="410" mass="47050">TAHMMSEGSEELFQRLQELEAFISREELASILPNLTREQASYLLHLLPALNNDSRNLDDIMPSADHAFCDVGFRDGYKEVHGYLALMICVVGAFTNILNMIILTRREMINSTNTILTGLAVADFLLLLEYSFYAASYIKGQDNLFDSYAHSVFILFHAHYTQVTHTIAICLTITLAVWRYIAICKPHLNLFLCTLPRARIAVVVAYIVSPVLSVPNYLMYSIRQRHDRHSNSSLYHVDFSERAQASNSLLQSIHFWFHSVLIKIIPCLLLTYFIYHIISAMYTAKRRKENLIKMSTPSMETERKLPRMEKLTEKTTRMLLTVLLLFLATELPQGILSLLSAIYGHSFFRKCYLHWGEVMDLLALINGALNFLLYYIMSHQFRVTFRFLLSPPPPVNLSPRLPGETVSTQL</sequence>
<dbReference type="GO" id="GO:0005886">
    <property type="term" value="C:plasma membrane"/>
    <property type="evidence" value="ECO:0007669"/>
    <property type="project" value="TreeGrafter"/>
</dbReference>
<dbReference type="CDD" id="cd14978">
    <property type="entry name" value="7tmA_FMRFamide_R-like"/>
    <property type="match status" value="1"/>
</dbReference>
<feature type="transmembrane region" description="Helical" evidence="6">
    <location>
        <begin position="158"/>
        <end position="178"/>
    </location>
</feature>
<evidence type="ECO:0000256" key="6">
    <source>
        <dbReference type="SAM" id="Phobius"/>
    </source>
</evidence>
<feature type="domain" description="G-protein coupled receptors family 1 profile" evidence="7">
    <location>
        <begin position="95"/>
        <end position="374"/>
    </location>
</feature>
<evidence type="ECO:0000256" key="1">
    <source>
        <dbReference type="ARBA" id="ARBA00004370"/>
    </source>
</evidence>
<dbReference type="InterPro" id="IPR017452">
    <property type="entry name" value="GPCR_Rhodpsn_7TM"/>
</dbReference>
<reference evidence="8 9" key="1">
    <citation type="journal article" date="2024" name="BMC Genomics">
        <title>Genome assembly of redclaw crayfish (Cherax quadricarinatus) provides insights into its immune adaptation and hypoxia tolerance.</title>
        <authorList>
            <person name="Liu Z."/>
            <person name="Zheng J."/>
            <person name="Li H."/>
            <person name="Fang K."/>
            <person name="Wang S."/>
            <person name="He J."/>
            <person name="Zhou D."/>
            <person name="Weng S."/>
            <person name="Chi M."/>
            <person name="Gu Z."/>
            <person name="He J."/>
            <person name="Li F."/>
            <person name="Wang M."/>
        </authorList>
    </citation>
    <scope>NUCLEOTIDE SEQUENCE [LARGE SCALE GENOMIC DNA]</scope>
    <source>
        <strain evidence="8">ZL_2023a</strain>
    </source>
</reference>
<evidence type="ECO:0000313" key="8">
    <source>
        <dbReference type="EMBL" id="KAK8746191.1"/>
    </source>
</evidence>
<evidence type="ECO:0000256" key="3">
    <source>
        <dbReference type="ARBA" id="ARBA00022692"/>
    </source>
</evidence>
<feature type="transmembrane region" description="Helical" evidence="6">
    <location>
        <begin position="255"/>
        <end position="278"/>
    </location>
</feature>
<evidence type="ECO:0000256" key="5">
    <source>
        <dbReference type="ARBA" id="ARBA00023136"/>
    </source>
</evidence>
<comment type="subcellular location">
    <subcellularLocation>
        <location evidence="1">Membrane</location>
    </subcellularLocation>
</comment>
<feature type="non-terminal residue" evidence="8">
    <location>
        <position position="1"/>
    </location>
</feature>
<keyword evidence="5 6" id="KW-0472">Membrane</keyword>
<keyword evidence="9" id="KW-1185">Reference proteome</keyword>
<evidence type="ECO:0000256" key="4">
    <source>
        <dbReference type="ARBA" id="ARBA00022989"/>
    </source>
</evidence>
<dbReference type="Pfam" id="PF10324">
    <property type="entry name" value="7TM_GPCR_Srw"/>
    <property type="match status" value="1"/>
</dbReference>
<dbReference type="Gene3D" id="1.20.1070.10">
    <property type="entry name" value="Rhodopsin 7-helix transmembrane proteins"/>
    <property type="match status" value="1"/>
</dbReference>
<gene>
    <name evidence="8" type="ORF">OTU49_017291</name>
</gene>
<accession>A0AAW0Y2A7</accession>
<dbReference type="AlphaFoldDB" id="A0AAW0Y2A7"/>
<dbReference type="Proteomes" id="UP001445076">
    <property type="component" value="Unassembled WGS sequence"/>
</dbReference>
<keyword evidence="3 6" id="KW-0812">Transmembrane</keyword>
<feature type="transmembrane region" description="Helical" evidence="6">
    <location>
        <begin position="115"/>
        <end position="138"/>
    </location>
</feature>
<dbReference type="EMBL" id="JARKIK010000018">
    <property type="protein sequence ID" value="KAK8746191.1"/>
    <property type="molecule type" value="Genomic_DNA"/>
</dbReference>
<protein>
    <recommendedName>
        <fullName evidence="7">G-protein coupled receptors family 1 profile domain-containing protein</fullName>
    </recommendedName>
</protein>
<dbReference type="InterPro" id="IPR053219">
    <property type="entry name" value="GPCR_Dmsr-1"/>
</dbReference>
<dbReference type="InterPro" id="IPR000276">
    <property type="entry name" value="GPCR_Rhodpsn"/>
</dbReference>
<feature type="transmembrane region" description="Helical" evidence="6">
    <location>
        <begin position="355"/>
        <end position="376"/>
    </location>
</feature>
<name>A0AAW0Y2A7_CHEQU</name>
<organism evidence="8 9">
    <name type="scientific">Cherax quadricarinatus</name>
    <name type="common">Australian red claw crayfish</name>
    <dbReference type="NCBI Taxonomy" id="27406"/>
    <lineage>
        <taxon>Eukaryota</taxon>
        <taxon>Metazoa</taxon>
        <taxon>Ecdysozoa</taxon>
        <taxon>Arthropoda</taxon>
        <taxon>Crustacea</taxon>
        <taxon>Multicrustacea</taxon>
        <taxon>Malacostraca</taxon>
        <taxon>Eumalacostraca</taxon>
        <taxon>Eucarida</taxon>
        <taxon>Decapoda</taxon>
        <taxon>Pleocyemata</taxon>
        <taxon>Astacidea</taxon>
        <taxon>Parastacoidea</taxon>
        <taxon>Parastacidae</taxon>
        <taxon>Cherax</taxon>
    </lineage>
</organism>
<dbReference type="PRINTS" id="PR00237">
    <property type="entry name" value="GPCRRHODOPSN"/>
</dbReference>
<dbReference type="PROSITE" id="PS50262">
    <property type="entry name" value="G_PROTEIN_RECEP_F1_2"/>
    <property type="match status" value="1"/>
</dbReference>
<dbReference type="GO" id="GO:0008528">
    <property type="term" value="F:G protein-coupled peptide receptor activity"/>
    <property type="evidence" value="ECO:0007669"/>
    <property type="project" value="InterPro"/>
</dbReference>
<dbReference type="SUPFAM" id="SSF81321">
    <property type="entry name" value="Family A G protein-coupled receptor-like"/>
    <property type="match status" value="1"/>
</dbReference>
<evidence type="ECO:0000313" key="9">
    <source>
        <dbReference type="Proteomes" id="UP001445076"/>
    </source>
</evidence>
<feature type="transmembrane region" description="Helical" evidence="6">
    <location>
        <begin position="318"/>
        <end position="343"/>
    </location>
</feature>
<keyword evidence="4 6" id="KW-1133">Transmembrane helix</keyword>
<dbReference type="PANTHER" id="PTHR46273">
    <property type="entry name" value="MYOSUPPRESSIN RECEPTOR 1, ISOFORM B-RELATED"/>
    <property type="match status" value="1"/>
</dbReference>
<feature type="transmembrane region" description="Helical" evidence="6">
    <location>
        <begin position="83"/>
        <end position="103"/>
    </location>
</feature>
<comment type="caution">
    <text evidence="8">The sequence shown here is derived from an EMBL/GenBank/DDBJ whole genome shotgun (WGS) entry which is preliminary data.</text>
</comment>
<comment type="similarity">
    <text evidence="2">Belongs to the G-protein coupled receptor 1 family.</text>
</comment>
<evidence type="ECO:0000259" key="7">
    <source>
        <dbReference type="PROSITE" id="PS50262"/>
    </source>
</evidence>
<dbReference type="PANTHER" id="PTHR46273:SF4">
    <property type="entry name" value="AT19640P"/>
    <property type="match status" value="1"/>
</dbReference>
<proteinExistence type="inferred from homology"/>
<dbReference type="InterPro" id="IPR019427">
    <property type="entry name" value="7TM_GPCR_serpentine_rcpt_Srw"/>
</dbReference>